<evidence type="ECO:0000313" key="5">
    <source>
        <dbReference type="Proteomes" id="UP000245430"/>
    </source>
</evidence>
<dbReference type="RefSeq" id="WP_109681387.1">
    <property type="nucleotide sequence ID" value="NZ_QGGP01000002.1"/>
</dbReference>
<dbReference type="Pfam" id="PF13180">
    <property type="entry name" value="PDZ_2"/>
    <property type="match status" value="1"/>
</dbReference>
<dbReference type="InterPro" id="IPR001940">
    <property type="entry name" value="Peptidase_S1C"/>
</dbReference>
<proteinExistence type="predicted"/>
<evidence type="ECO:0000259" key="3">
    <source>
        <dbReference type="PROSITE" id="PS50106"/>
    </source>
</evidence>
<protein>
    <submittedName>
        <fullName evidence="4">Do/DeqQ family serine protease</fullName>
    </submittedName>
</protein>
<dbReference type="Gene3D" id="2.30.42.10">
    <property type="match status" value="2"/>
</dbReference>
<dbReference type="PANTHER" id="PTHR43343">
    <property type="entry name" value="PEPTIDASE S12"/>
    <property type="match status" value="1"/>
</dbReference>
<sequence>MKKILTLVLVSVLGGAITLSTYKIFIEKKQPIQTAQTEELPFAIPVNNSTNTKFLPESSIDFTKAAEKTVHTVVHVKNTTLGNSGQMTFEDLFYGRSPQRYQVGTGSGVIISPDGYIITNNHVIDGSRELSVTLNDNRTYNAEIIGTDDKTDIALLKIEAEEDLPFTTFGDSDQAKIGEWVLAVGNPFNLTSTVTAGIISAKSRDLSGRNNQSFIQTDAAVNPGNSGGALVNSNGDLIGINTAISSQTGSYIGYSFAVPSNIARKVVQDIIEYGNVQNGILGVSGGALNSGFAEKLSVNETEGFYIDTVEEQSGADMAGLESGDIIKKIDHVKISKFSDLSGYLSTKRPDDVVKVSILRNGNEKVIPVTLTRNQSYTIPQFGIVRNASKDDLKKYNTSYGVKISRLGENYSKYLRANGVNEGNIVTAINNIKVNNVDDVQDIIRNKSPYEPMRIELINSKGEIERYNFK</sequence>
<organism evidence="4 5">
    <name type="scientific">Xanthomarina spongicola</name>
    <dbReference type="NCBI Taxonomy" id="570520"/>
    <lineage>
        <taxon>Bacteria</taxon>
        <taxon>Pseudomonadati</taxon>
        <taxon>Bacteroidota</taxon>
        <taxon>Flavobacteriia</taxon>
        <taxon>Flavobacteriales</taxon>
        <taxon>Flavobacteriaceae</taxon>
        <taxon>Xanthomarina</taxon>
    </lineage>
</organism>
<dbReference type="GO" id="GO:0004252">
    <property type="term" value="F:serine-type endopeptidase activity"/>
    <property type="evidence" value="ECO:0007669"/>
    <property type="project" value="InterPro"/>
</dbReference>
<dbReference type="OrthoDB" id="9758917at2"/>
<gene>
    <name evidence="4" type="ORF">LX78_00828</name>
</gene>
<reference evidence="4 5" key="1">
    <citation type="submission" date="2018-05" db="EMBL/GenBank/DDBJ databases">
        <title>Genomic Encyclopedia of Archaeal and Bacterial Type Strains, Phase II (KMG-II): from individual species to whole genera.</title>
        <authorList>
            <person name="Goeker M."/>
        </authorList>
    </citation>
    <scope>NUCLEOTIDE SEQUENCE [LARGE SCALE GENOMIC DNA]</scope>
    <source>
        <strain evidence="4 5">DSM 22637</strain>
    </source>
</reference>
<dbReference type="AlphaFoldDB" id="A0A316DN38"/>
<evidence type="ECO:0000313" key="4">
    <source>
        <dbReference type="EMBL" id="PWK19481.1"/>
    </source>
</evidence>
<evidence type="ECO:0000256" key="1">
    <source>
        <dbReference type="ARBA" id="ARBA00022670"/>
    </source>
</evidence>
<dbReference type="InterPro" id="IPR036034">
    <property type="entry name" value="PDZ_sf"/>
</dbReference>
<feature type="domain" description="PDZ" evidence="3">
    <location>
        <begin position="270"/>
        <end position="361"/>
    </location>
</feature>
<dbReference type="PRINTS" id="PR00834">
    <property type="entry name" value="PROTEASES2C"/>
</dbReference>
<dbReference type="SUPFAM" id="SSF50156">
    <property type="entry name" value="PDZ domain-like"/>
    <property type="match status" value="2"/>
</dbReference>
<dbReference type="EMBL" id="QGGP01000002">
    <property type="protein sequence ID" value="PWK19481.1"/>
    <property type="molecule type" value="Genomic_DNA"/>
</dbReference>
<dbReference type="Pfam" id="PF13365">
    <property type="entry name" value="Trypsin_2"/>
    <property type="match status" value="1"/>
</dbReference>
<dbReference type="PANTHER" id="PTHR43343:SF3">
    <property type="entry name" value="PROTEASE DO-LIKE 8, CHLOROPLASTIC"/>
    <property type="match status" value="1"/>
</dbReference>
<keyword evidence="5" id="KW-1185">Reference proteome</keyword>
<accession>A0A316DN38</accession>
<dbReference type="PROSITE" id="PS50106">
    <property type="entry name" value="PDZ"/>
    <property type="match status" value="1"/>
</dbReference>
<dbReference type="Proteomes" id="UP000245430">
    <property type="component" value="Unassembled WGS sequence"/>
</dbReference>
<dbReference type="Gene3D" id="2.40.10.120">
    <property type="match status" value="1"/>
</dbReference>
<name>A0A316DN38_9FLAO</name>
<keyword evidence="1 4" id="KW-0645">Protease</keyword>
<dbReference type="GO" id="GO:0006508">
    <property type="term" value="P:proteolysis"/>
    <property type="evidence" value="ECO:0007669"/>
    <property type="project" value="UniProtKB-KW"/>
</dbReference>
<dbReference type="InterPro" id="IPR001478">
    <property type="entry name" value="PDZ"/>
</dbReference>
<dbReference type="SMART" id="SM00228">
    <property type="entry name" value="PDZ"/>
    <property type="match status" value="2"/>
</dbReference>
<comment type="caution">
    <text evidence="4">The sequence shown here is derived from an EMBL/GenBank/DDBJ whole genome shotgun (WGS) entry which is preliminary data.</text>
</comment>
<dbReference type="InterPro" id="IPR051201">
    <property type="entry name" value="Chloro_Bact_Ser_Proteases"/>
</dbReference>
<dbReference type="SUPFAM" id="SSF50494">
    <property type="entry name" value="Trypsin-like serine proteases"/>
    <property type="match status" value="1"/>
</dbReference>
<dbReference type="InterPro" id="IPR009003">
    <property type="entry name" value="Peptidase_S1_PA"/>
</dbReference>
<evidence type="ECO:0000256" key="2">
    <source>
        <dbReference type="ARBA" id="ARBA00022801"/>
    </source>
</evidence>
<keyword evidence="2" id="KW-0378">Hydrolase</keyword>